<dbReference type="EMBL" id="JABSTV010001248">
    <property type="protein sequence ID" value="KAH7968981.1"/>
    <property type="molecule type" value="Genomic_DNA"/>
</dbReference>
<evidence type="ECO:0000313" key="3">
    <source>
        <dbReference type="Proteomes" id="UP000821837"/>
    </source>
</evidence>
<evidence type="ECO:0000256" key="1">
    <source>
        <dbReference type="SAM" id="MobiDB-lite"/>
    </source>
</evidence>
<reference evidence="2" key="1">
    <citation type="journal article" date="2020" name="Cell">
        <title>Large-Scale Comparative Analyses of Tick Genomes Elucidate Their Genetic Diversity and Vector Capacities.</title>
        <authorList>
            <consortium name="Tick Genome and Microbiome Consortium (TIGMIC)"/>
            <person name="Jia N."/>
            <person name="Wang J."/>
            <person name="Shi W."/>
            <person name="Du L."/>
            <person name="Sun Y."/>
            <person name="Zhan W."/>
            <person name="Jiang J.F."/>
            <person name="Wang Q."/>
            <person name="Zhang B."/>
            <person name="Ji P."/>
            <person name="Bell-Sakyi L."/>
            <person name="Cui X.M."/>
            <person name="Yuan T.T."/>
            <person name="Jiang B.G."/>
            <person name="Yang W.F."/>
            <person name="Lam T.T."/>
            <person name="Chang Q.C."/>
            <person name="Ding S.J."/>
            <person name="Wang X.J."/>
            <person name="Zhu J.G."/>
            <person name="Ruan X.D."/>
            <person name="Zhao L."/>
            <person name="Wei J.T."/>
            <person name="Ye R.Z."/>
            <person name="Que T.C."/>
            <person name="Du C.H."/>
            <person name="Zhou Y.H."/>
            <person name="Cheng J.X."/>
            <person name="Dai P.F."/>
            <person name="Guo W.B."/>
            <person name="Han X.H."/>
            <person name="Huang E.J."/>
            <person name="Li L.F."/>
            <person name="Wei W."/>
            <person name="Gao Y.C."/>
            <person name="Liu J.Z."/>
            <person name="Shao H.Z."/>
            <person name="Wang X."/>
            <person name="Wang C.C."/>
            <person name="Yang T.C."/>
            <person name="Huo Q.B."/>
            <person name="Li W."/>
            <person name="Chen H.Y."/>
            <person name="Chen S.E."/>
            <person name="Zhou L.G."/>
            <person name="Ni X.B."/>
            <person name="Tian J.H."/>
            <person name="Sheng Y."/>
            <person name="Liu T."/>
            <person name="Pan Y.S."/>
            <person name="Xia L.Y."/>
            <person name="Li J."/>
            <person name="Zhao F."/>
            <person name="Cao W.C."/>
        </authorList>
    </citation>
    <scope>NUCLEOTIDE SEQUENCE</scope>
    <source>
        <strain evidence="2">Rsan-2018</strain>
    </source>
</reference>
<sequence length="92" mass="9951">MIGSQVKAYIAANNRSFTLAGVEKLLDEAIALVTPENWARDCAHVVLLEEEAWEQDGAIESTFDSIIITLGSDSSSCSDSSDSELSGIEELW</sequence>
<protein>
    <submittedName>
        <fullName evidence="2">Uncharacterized protein</fullName>
    </submittedName>
</protein>
<keyword evidence="3" id="KW-1185">Reference proteome</keyword>
<evidence type="ECO:0000313" key="2">
    <source>
        <dbReference type="EMBL" id="KAH7968981.1"/>
    </source>
</evidence>
<reference evidence="2" key="2">
    <citation type="submission" date="2021-09" db="EMBL/GenBank/DDBJ databases">
        <authorList>
            <person name="Jia N."/>
            <person name="Wang J."/>
            <person name="Shi W."/>
            <person name="Du L."/>
            <person name="Sun Y."/>
            <person name="Zhan W."/>
            <person name="Jiang J."/>
            <person name="Wang Q."/>
            <person name="Zhang B."/>
            <person name="Ji P."/>
            <person name="Sakyi L.B."/>
            <person name="Cui X."/>
            <person name="Yuan T."/>
            <person name="Jiang B."/>
            <person name="Yang W."/>
            <person name="Lam T.T.-Y."/>
            <person name="Chang Q."/>
            <person name="Ding S."/>
            <person name="Wang X."/>
            <person name="Zhu J."/>
            <person name="Ruan X."/>
            <person name="Zhao L."/>
            <person name="Wei J."/>
            <person name="Que T."/>
            <person name="Du C."/>
            <person name="Cheng J."/>
            <person name="Dai P."/>
            <person name="Han X."/>
            <person name="Huang E."/>
            <person name="Gao Y."/>
            <person name="Liu J."/>
            <person name="Shao H."/>
            <person name="Ye R."/>
            <person name="Li L."/>
            <person name="Wei W."/>
            <person name="Wang X."/>
            <person name="Wang C."/>
            <person name="Huo Q."/>
            <person name="Li W."/>
            <person name="Guo W."/>
            <person name="Chen H."/>
            <person name="Chen S."/>
            <person name="Zhou L."/>
            <person name="Zhou L."/>
            <person name="Ni X."/>
            <person name="Tian J."/>
            <person name="Zhou Y."/>
            <person name="Sheng Y."/>
            <person name="Liu T."/>
            <person name="Pan Y."/>
            <person name="Xia L."/>
            <person name="Li J."/>
            <person name="Zhao F."/>
            <person name="Cao W."/>
        </authorList>
    </citation>
    <scope>NUCLEOTIDE SEQUENCE</scope>
    <source>
        <strain evidence="2">Rsan-2018</strain>
        <tissue evidence="2">Larvae</tissue>
    </source>
</reference>
<dbReference type="AlphaFoldDB" id="A0A9D4Q737"/>
<proteinExistence type="predicted"/>
<comment type="caution">
    <text evidence="2">The sequence shown here is derived from an EMBL/GenBank/DDBJ whole genome shotgun (WGS) entry which is preliminary data.</text>
</comment>
<organism evidence="2 3">
    <name type="scientific">Rhipicephalus sanguineus</name>
    <name type="common">Brown dog tick</name>
    <name type="synonym">Ixodes sanguineus</name>
    <dbReference type="NCBI Taxonomy" id="34632"/>
    <lineage>
        <taxon>Eukaryota</taxon>
        <taxon>Metazoa</taxon>
        <taxon>Ecdysozoa</taxon>
        <taxon>Arthropoda</taxon>
        <taxon>Chelicerata</taxon>
        <taxon>Arachnida</taxon>
        <taxon>Acari</taxon>
        <taxon>Parasitiformes</taxon>
        <taxon>Ixodida</taxon>
        <taxon>Ixodoidea</taxon>
        <taxon>Ixodidae</taxon>
        <taxon>Rhipicephalinae</taxon>
        <taxon>Rhipicephalus</taxon>
        <taxon>Rhipicephalus</taxon>
    </lineage>
</organism>
<feature type="region of interest" description="Disordered" evidence="1">
    <location>
        <begin position="73"/>
        <end position="92"/>
    </location>
</feature>
<accession>A0A9D4Q737</accession>
<dbReference type="VEuPathDB" id="VectorBase:RSAN_025757"/>
<gene>
    <name evidence="2" type="ORF">HPB52_013495</name>
</gene>
<name>A0A9D4Q737_RHISA</name>
<dbReference type="Proteomes" id="UP000821837">
    <property type="component" value="Unassembled WGS sequence"/>
</dbReference>